<evidence type="ECO:0000259" key="2">
    <source>
        <dbReference type="Pfam" id="PF13556"/>
    </source>
</evidence>
<dbReference type="AlphaFoldDB" id="A0A1H0LIE0"/>
<evidence type="ECO:0000313" key="4">
    <source>
        <dbReference type="EMBL" id="SDO67776.1"/>
    </source>
</evidence>
<dbReference type="PANTHER" id="PTHR33744:SF17">
    <property type="entry name" value="CONSERVED PROTEIN"/>
    <property type="match status" value="1"/>
</dbReference>
<evidence type="ECO:0000256" key="1">
    <source>
        <dbReference type="ARBA" id="ARBA00006754"/>
    </source>
</evidence>
<dbReference type="InterPro" id="IPR041522">
    <property type="entry name" value="CdaR_GGDEF"/>
</dbReference>
<dbReference type="PANTHER" id="PTHR33744">
    <property type="entry name" value="CARBOHYDRATE DIACID REGULATOR"/>
    <property type="match status" value="1"/>
</dbReference>
<keyword evidence="4" id="KW-0238">DNA-binding</keyword>
<organism evidence="4 5">
    <name type="scientific">Lentzea jiangxiensis</name>
    <dbReference type="NCBI Taxonomy" id="641025"/>
    <lineage>
        <taxon>Bacteria</taxon>
        <taxon>Bacillati</taxon>
        <taxon>Actinomycetota</taxon>
        <taxon>Actinomycetes</taxon>
        <taxon>Pseudonocardiales</taxon>
        <taxon>Pseudonocardiaceae</taxon>
        <taxon>Lentzea</taxon>
    </lineage>
</organism>
<dbReference type="Pfam" id="PF17853">
    <property type="entry name" value="GGDEF_2"/>
    <property type="match status" value="1"/>
</dbReference>
<gene>
    <name evidence="4" type="ORF">SAMN05421507_103326</name>
</gene>
<protein>
    <submittedName>
        <fullName evidence="4">DNA-binding transcriptional regulator, PucR family</fullName>
    </submittedName>
</protein>
<keyword evidence="5" id="KW-1185">Reference proteome</keyword>
<feature type="domain" description="PucR C-terminal helix-turn-helix" evidence="2">
    <location>
        <begin position="470"/>
        <end position="526"/>
    </location>
</feature>
<evidence type="ECO:0000313" key="5">
    <source>
        <dbReference type="Proteomes" id="UP000199691"/>
    </source>
</evidence>
<comment type="similarity">
    <text evidence="1">Belongs to the CdaR family.</text>
</comment>
<name>A0A1H0LIE0_9PSEU</name>
<dbReference type="GO" id="GO:0003677">
    <property type="term" value="F:DNA binding"/>
    <property type="evidence" value="ECO:0007669"/>
    <property type="project" value="UniProtKB-KW"/>
</dbReference>
<accession>A0A1H0LIE0</accession>
<dbReference type="Proteomes" id="UP000199691">
    <property type="component" value="Unassembled WGS sequence"/>
</dbReference>
<feature type="domain" description="CdaR GGDEF-like" evidence="3">
    <location>
        <begin position="304"/>
        <end position="416"/>
    </location>
</feature>
<sequence length="535" mass="56181">MSATWVLGASGVAVTEEEGFRVVVRLDRLVNVLGGYGVRLCCCPVPRSAELRGVVLRDTTDGRPEVGDVYLAVGAESVAEAVHAAVSARAVVVLVRGGEELLADAVATGEAEGIAVALADPALSWSQLAGVVYGLVLEGRETESGRGPTDLFALADSLAAATGGAVTIEDRVSRVLAYSGPQQEADAARLETILGRQVPAWVRELFDAAGVPAHLLASDEPLFVPGDPARGLTGRMVVAVRVGRELLGTVWVTCPEPLRGDRRTALTDGARIVALHLLRSRASADLERQVESEWVIRLLEGTADAATVISQLGLPPGPARVVAVRAHVGDERHAAVLLAFEQATTGFGWSRPGRSALSGNSVYTILPGDGVAAARDWLAALEAALPGHVSTSAGISAAAEPADLPAARQEADECLALHEGRSDDAPAYDESWDEILLQRLRTAARVGRASARGPVADLRRHDAEHGTGYVATLRAWLEAQGDLAEAGERLGVHGNTVRNRLRKMAEVTSLDLDDAAKRVAMTIDLAATVSDSYNR</sequence>
<dbReference type="Pfam" id="PF13556">
    <property type="entry name" value="HTH_30"/>
    <property type="match status" value="1"/>
</dbReference>
<dbReference type="STRING" id="641025.SAMN05421507_103326"/>
<proteinExistence type="inferred from homology"/>
<dbReference type="InterPro" id="IPR025736">
    <property type="entry name" value="PucR_C-HTH_dom"/>
</dbReference>
<reference evidence="5" key="1">
    <citation type="submission" date="2016-10" db="EMBL/GenBank/DDBJ databases">
        <authorList>
            <person name="Varghese N."/>
            <person name="Submissions S."/>
        </authorList>
    </citation>
    <scope>NUCLEOTIDE SEQUENCE [LARGE SCALE GENOMIC DNA]</scope>
    <source>
        <strain evidence="5">CGMCC 4.6609</strain>
    </source>
</reference>
<dbReference type="InterPro" id="IPR051448">
    <property type="entry name" value="CdaR-like_regulators"/>
</dbReference>
<dbReference type="InterPro" id="IPR042070">
    <property type="entry name" value="PucR_C-HTH_sf"/>
</dbReference>
<dbReference type="EMBL" id="FNIX01000003">
    <property type="protein sequence ID" value="SDO67776.1"/>
    <property type="molecule type" value="Genomic_DNA"/>
</dbReference>
<dbReference type="Gene3D" id="1.10.10.2840">
    <property type="entry name" value="PucR C-terminal helix-turn-helix domain"/>
    <property type="match status" value="1"/>
</dbReference>
<evidence type="ECO:0000259" key="3">
    <source>
        <dbReference type="Pfam" id="PF17853"/>
    </source>
</evidence>